<reference evidence="2 3" key="1">
    <citation type="submission" date="2021-08" db="EMBL/GenBank/DDBJ databases">
        <title>Rheinheimera aquimaris sp. nov., isolated from seawater of the East Sea in Korea.</title>
        <authorList>
            <person name="Kim K.H."/>
            <person name="Wenting R."/>
            <person name="Kim K.R."/>
            <person name="Jeon C.O."/>
        </authorList>
    </citation>
    <scope>NUCLEOTIDE SEQUENCE [LARGE SCALE GENOMIC DNA]</scope>
    <source>
        <strain evidence="2 3">MA-13</strain>
    </source>
</reference>
<feature type="transmembrane region" description="Helical" evidence="1">
    <location>
        <begin position="24"/>
        <end position="44"/>
    </location>
</feature>
<sequence length="229" mass="25757">MSLKEHKVRKVYPKFTCACGPKSAVLFILVHTAIIMLLFQYGLIYFPDEYVEIGLKRFSDIDKLIFAGLASLLGYVLLELLLTVFFIKKISKPLVLTNDYLIIPEWAIRNSAVGRTKQRLRIAVDDISDIKTRFSDASKLPLLRHVMPAPMLLTLAMGDSSVTLDLKHVGFFAPIHGWLKNISVPVDVSASNKEPHLKRGNFNSVTLACVSLSLMMAFFMPLLLWSFSP</sequence>
<evidence type="ECO:0000313" key="2">
    <source>
        <dbReference type="EMBL" id="MBZ9613470.1"/>
    </source>
</evidence>
<dbReference type="RefSeq" id="WP_205312095.1">
    <property type="nucleotide sequence ID" value="NZ_JAERPS020000007.1"/>
</dbReference>
<feature type="transmembrane region" description="Helical" evidence="1">
    <location>
        <begin position="205"/>
        <end position="227"/>
    </location>
</feature>
<keyword evidence="3" id="KW-1185">Reference proteome</keyword>
<keyword evidence="1" id="KW-0472">Membrane</keyword>
<gene>
    <name evidence="2" type="ORF">I4W93_017905</name>
</gene>
<accession>A0ABS7XEJ0</accession>
<protein>
    <submittedName>
        <fullName evidence="2">Uncharacterized protein</fullName>
    </submittedName>
</protein>
<keyword evidence="1" id="KW-1133">Transmembrane helix</keyword>
<keyword evidence="1" id="KW-0812">Transmembrane</keyword>
<dbReference type="EMBL" id="JAERPS020000007">
    <property type="protein sequence ID" value="MBZ9613470.1"/>
    <property type="molecule type" value="Genomic_DNA"/>
</dbReference>
<proteinExistence type="predicted"/>
<evidence type="ECO:0000313" key="3">
    <source>
        <dbReference type="Proteomes" id="UP000663814"/>
    </source>
</evidence>
<organism evidence="2 3">
    <name type="scientific">Rheinheimera maricola</name>
    <dbReference type="NCBI Taxonomy" id="2793282"/>
    <lineage>
        <taxon>Bacteria</taxon>
        <taxon>Pseudomonadati</taxon>
        <taxon>Pseudomonadota</taxon>
        <taxon>Gammaproteobacteria</taxon>
        <taxon>Chromatiales</taxon>
        <taxon>Chromatiaceae</taxon>
        <taxon>Rheinheimera</taxon>
    </lineage>
</organism>
<dbReference type="Proteomes" id="UP000663814">
    <property type="component" value="Unassembled WGS sequence"/>
</dbReference>
<name>A0ABS7XEJ0_9GAMM</name>
<evidence type="ECO:0000256" key="1">
    <source>
        <dbReference type="SAM" id="Phobius"/>
    </source>
</evidence>
<feature type="transmembrane region" description="Helical" evidence="1">
    <location>
        <begin position="64"/>
        <end position="87"/>
    </location>
</feature>
<comment type="caution">
    <text evidence="2">The sequence shown here is derived from an EMBL/GenBank/DDBJ whole genome shotgun (WGS) entry which is preliminary data.</text>
</comment>